<dbReference type="OrthoDB" id="5419460at2759"/>
<feature type="compositionally biased region" description="Basic residues" evidence="1">
    <location>
        <begin position="234"/>
        <end position="250"/>
    </location>
</feature>
<evidence type="ECO:0000313" key="3">
    <source>
        <dbReference type="EMBL" id="OCT53101.1"/>
    </source>
</evidence>
<keyword evidence="4" id="KW-1185">Reference proteome</keyword>
<dbReference type="GO" id="GO:0030866">
    <property type="term" value="P:cortical actin cytoskeleton organization"/>
    <property type="evidence" value="ECO:0007669"/>
    <property type="project" value="TreeGrafter"/>
</dbReference>
<dbReference type="GO" id="GO:0005886">
    <property type="term" value="C:plasma membrane"/>
    <property type="evidence" value="ECO:0007669"/>
    <property type="project" value="InterPro"/>
</dbReference>
<feature type="transmembrane region" description="Helical" evidence="2">
    <location>
        <begin position="20"/>
        <end position="42"/>
    </location>
</feature>
<dbReference type="AlphaFoldDB" id="A0A1C1CXB8"/>
<dbReference type="Proteomes" id="UP000094526">
    <property type="component" value="Unassembled WGS sequence"/>
</dbReference>
<dbReference type="STRING" id="86049.A0A1C1CXB8"/>
<feature type="transmembrane region" description="Helical" evidence="2">
    <location>
        <begin position="129"/>
        <end position="151"/>
    </location>
</feature>
<evidence type="ECO:0000313" key="4">
    <source>
        <dbReference type="Proteomes" id="UP000094526"/>
    </source>
</evidence>
<proteinExistence type="predicted"/>
<dbReference type="EMBL" id="LGRB01000008">
    <property type="protein sequence ID" value="OCT53101.1"/>
    <property type="molecule type" value="Genomic_DNA"/>
</dbReference>
<dbReference type="eggNOG" id="ENOG502RKFF">
    <property type="taxonomic scope" value="Eukaryota"/>
</dbReference>
<organism evidence="3 4">
    <name type="scientific">Cladophialophora carrionii</name>
    <dbReference type="NCBI Taxonomy" id="86049"/>
    <lineage>
        <taxon>Eukaryota</taxon>
        <taxon>Fungi</taxon>
        <taxon>Dikarya</taxon>
        <taxon>Ascomycota</taxon>
        <taxon>Pezizomycotina</taxon>
        <taxon>Eurotiomycetes</taxon>
        <taxon>Chaetothyriomycetidae</taxon>
        <taxon>Chaetothyriales</taxon>
        <taxon>Herpotrichiellaceae</taxon>
        <taxon>Cladophialophora</taxon>
    </lineage>
</organism>
<dbReference type="Gene3D" id="1.20.140.150">
    <property type="match status" value="1"/>
</dbReference>
<feature type="transmembrane region" description="Helical" evidence="2">
    <location>
        <begin position="163"/>
        <end position="184"/>
    </location>
</feature>
<dbReference type="GO" id="GO:0031505">
    <property type="term" value="P:fungal-type cell wall organization"/>
    <property type="evidence" value="ECO:0007669"/>
    <property type="project" value="TreeGrafter"/>
</dbReference>
<feature type="transmembrane region" description="Helical" evidence="2">
    <location>
        <begin position="204"/>
        <end position="227"/>
    </location>
</feature>
<dbReference type="GO" id="GO:0005938">
    <property type="term" value="C:cell cortex"/>
    <property type="evidence" value="ECO:0007669"/>
    <property type="project" value="TreeGrafter"/>
</dbReference>
<dbReference type="GO" id="GO:0032185">
    <property type="term" value="P:septin cytoskeleton organization"/>
    <property type="evidence" value="ECO:0007669"/>
    <property type="project" value="TreeGrafter"/>
</dbReference>
<keyword evidence="2" id="KW-0472">Membrane</keyword>
<evidence type="ECO:0000256" key="2">
    <source>
        <dbReference type="SAM" id="Phobius"/>
    </source>
</evidence>
<evidence type="ECO:0000256" key="1">
    <source>
        <dbReference type="SAM" id="MobiDB-lite"/>
    </source>
</evidence>
<dbReference type="GO" id="GO:0045121">
    <property type="term" value="C:membrane raft"/>
    <property type="evidence" value="ECO:0007669"/>
    <property type="project" value="TreeGrafter"/>
</dbReference>
<dbReference type="PANTHER" id="PTHR36414:SF1">
    <property type="entry name" value="PROTEIN SUR7"/>
    <property type="match status" value="1"/>
</dbReference>
<comment type="caution">
    <text evidence="3">The sequence shown here is derived from an EMBL/GenBank/DDBJ whole genome shotgun (WGS) entry which is preliminary data.</text>
</comment>
<dbReference type="GO" id="GO:0006897">
    <property type="term" value="P:endocytosis"/>
    <property type="evidence" value="ECO:0007669"/>
    <property type="project" value="TreeGrafter"/>
</dbReference>
<reference evidence="4" key="1">
    <citation type="submission" date="2015-07" db="EMBL/GenBank/DDBJ databases">
        <authorList>
            <person name="Teixeira M.M."/>
            <person name="Souza R.C."/>
            <person name="Almeida L.G."/>
            <person name="Vicente V.A."/>
            <person name="de Hoog S."/>
            <person name="Bocca A.L."/>
            <person name="de Almeida S.R."/>
            <person name="Vasconcelos A.T."/>
            <person name="Felipe M.S."/>
        </authorList>
    </citation>
    <scope>NUCLEOTIDE SEQUENCE [LARGE SCALE GENOMIC DNA]</scope>
    <source>
        <strain evidence="4">KSF</strain>
    </source>
</reference>
<dbReference type="PANTHER" id="PTHR36414">
    <property type="entry name" value="PROTEIN SUR7"/>
    <property type="match status" value="1"/>
</dbReference>
<gene>
    <name evidence="3" type="primary">SUR7</name>
    <name evidence="3" type="ORF">CLCR_10640</name>
</gene>
<protein>
    <submittedName>
        <fullName evidence="3">Protein SUR7</fullName>
    </submittedName>
</protein>
<keyword evidence="2" id="KW-1133">Transmembrane helix</keyword>
<dbReference type="VEuPathDB" id="FungiDB:G647_00074"/>
<name>A0A1C1CXB8_9EURO</name>
<keyword evidence="2" id="KW-0812">Transmembrane</keyword>
<dbReference type="InterPro" id="IPR009571">
    <property type="entry name" value="SUR7/Rim9-like_fungi"/>
</dbReference>
<feature type="region of interest" description="Disordered" evidence="1">
    <location>
        <begin position="227"/>
        <end position="263"/>
    </location>
</feature>
<accession>A0A1C1CXB8</accession>
<dbReference type="VEuPathDB" id="FungiDB:CLCR_10640"/>
<sequence length="263" mass="29616">MASHLRDSDHDRTGNGLFGLVSLILLAAGLLFMFFILLAGAIDHGPVNRFYILQADTARIPGAPPVSRWSYWNVCGVRNGRTFCGDQDYSNIHPAFPLDPSSHRTFDTRVGVPRNFVEHHGYYYFMTRFMFAFMLMALFFAVLGLFTGLLALCTRLGSYLSSLMTMIAMIFQAINASLMTAAYIKGRNNFRNNGQRSDIGKYAFGFEWAAFACFLICTILFCVGGSSRREPRTSKRKGFRFGGRRSRSTRSRGSFVQDKEYGV</sequence>
<dbReference type="Pfam" id="PF06687">
    <property type="entry name" value="SUR7"/>
    <property type="match status" value="1"/>
</dbReference>